<sequence>MTHTIEAAVQLRSSGRAEEARTLLLELLSADGSNAELHYQLAWTHDVLGLEREAVSYYEQSLALGLPDAEQKAGAMLGLGSTYRTLGQYAESRVVLEQGALEFPQRAEFKAFLAMTLHNLGVHTQAMELLLTLLADTSADPGIRDYRKAIKYYADKLEQVWP</sequence>
<dbReference type="InterPro" id="IPR041656">
    <property type="entry name" value="TPR_5"/>
</dbReference>
<comment type="caution">
    <text evidence="2">The sequence shown here is derived from an EMBL/GenBank/DDBJ whole genome shotgun (WGS) entry which is preliminary data.</text>
</comment>
<feature type="domain" description="Tetratrico peptide repeat group 5" evidence="1">
    <location>
        <begin position="39"/>
        <end position="157"/>
    </location>
</feature>
<dbReference type="Proteomes" id="UP000773462">
    <property type="component" value="Unassembled WGS sequence"/>
</dbReference>
<proteinExistence type="predicted"/>
<dbReference type="SUPFAM" id="SSF48452">
    <property type="entry name" value="TPR-like"/>
    <property type="match status" value="1"/>
</dbReference>
<dbReference type="Gene3D" id="1.25.40.10">
    <property type="entry name" value="Tetratricopeptide repeat domain"/>
    <property type="match status" value="1"/>
</dbReference>
<protein>
    <submittedName>
        <fullName evidence="2">Tetratricopeptide (TPR) repeat protein</fullName>
    </submittedName>
</protein>
<evidence type="ECO:0000313" key="2">
    <source>
        <dbReference type="EMBL" id="MBP2112883.1"/>
    </source>
</evidence>
<accession>A0ABS4NS57</accession>
<reference evidence="2 3" key="1">
    <citation type="submission" date="2021-03" db="EMBL/GenBank/DDBJ databases">
        <title>Genomic Encyclopedia of Type Strains, Phase IV (KMG-IV): sequencing the most valuable type-strain genomes for metagenomic binning, comparative biology and taxonomic classification.</title>
        <authorList>
            <person name="Goeker M."/>
        </authorList>
    </citation>
    <scope>NUCLEOTIDE SEQUENCE [LARGE SCALE GENOMIC DNA]</scope>
    <source>
        <strain evidence="2 3">DSM 101953</strain>
    </source>
</reference>
<dbReference type="InterPro" id="IPR011990">
    <property type="entry name" value="TPR-like_helical_dom_sf"/>
</dbReference>
<dbReference type="RefSeq" id="WP_342593018.1">
    <property type="nucleotide sequence ID" value="NZ_JAGGLV010000009.1"/>
</dbReference>
<keyword evidence="3" id="KW-1185">Reference proteome</keyword>
<evidence type="ECO:0000313" key="3">
    <source>
        <dbReference type="Proteomes" id="UP000773462"/>
    </source>
</evidence>
<dbReference type="EMBL" id="JAGGLV010000009">
    <property type="protein sequence ID" value="MBP2112883.1"/>
    <property type="molecule type" value="Genomic_DNA"/>
</dbReference>
<gene>
    <name evidence="2" type="ORF">J2Z70_003037</name>
</gene>
<organism evidence="2 3">
    <name type="scientific">Paenibacillus silagei</name>
    <dbReference type="NCBI Taxonomy" id="1670801"/>
    <lineage>
        <taxon>Bacteria</taxon>
        <taxon>Bacillati</taxon>
        <taxon>Bacillota</taxon>
        <taxon>Bacilli</taxon>
        <taxon>Bacillales</taxon>
        <taxon>Paenibacillaceae</taxon>
        <taxon>Paenibacillus</taxon>
    </lineage>
</organism>
<name>A0ABS4NS57_9BACL</name>
<evidence type="ECO:0000259" key="1">
    <source>
        <dbReference type="Pfam" id="PF12688"/>
    </source>
</evidence>
<dbReference type="Pfam" id="PF12688">
    <property type="entry name" value="TPR_5"/>
    <property type="match status" value="1"/>
</dbReference>